<dbReference type="AlphaFoldDB" id="A0A4R9K0M7"/>
<reference evidence="1" key="1">
    <citation type="journal article" date="2019" name="PLoS Negl. Trop. Dis.">
        <title>Revisiting the worldwide diversity of Leptospira species in the environment.</title>
        <authorList>
            <person name="Vincent A.T."/>
            <person name="Schiettekatte O."/>
            <person name="Bourhy P."/>
            <person name="Veyrier F.J."/>
            <person name="Picardeau M."/>
        </authorList>
    </citation>
    <scope>NUCLEOTIDE SEQUENCE [LARGE SCALE GENOMIC DNA]</scope>
    <source>
        <strain evidence="1">201702455</strain>
    </source>
</reference>
<gene>
    <name evidence="1" type="ORF">EHQ64_18285</name>
</gene>
<dbReference type="EMBL" id="RQGF01000036">
    <property type="protein sequence ID" value="TGL58646.1"/>
    <property type="molecule type" value="Genomic_DNA"/>
</dbReference>
<evidence type="ECO:0000313" key="2">
    <source>
        <dbReference type="Proteomes" id="UP000297762"/>
    </source>
</evidence>
<organism evidence="1 2">
    <name type="scientific">Leptospira sarikeiensis</name>
    <dbReference type="NCBI Taxonomy" id="2484943"/>
    <lineage>
        <taxon>Bacteria</taxon>
        <taxon>Pseudomonadati</taxon>
        <taxon>Spirochaetota</taxon>
        <taxon>Spirochaetia</taxon>
        <taxon>Leptospirales</taxon>
        <taxon>Leptospiraceae</taxon>
        <taxon>Leptospira</taxon>
    </lineage>
</organism>
<protein>
    <submittedName>
        <fullName evidence="1">Uncharacterized protein</fullName>
    </submittedName>
</protein>
<keyword evidence="2" id="KW-1185">Reference proteome</keyword>
<comment type="caution">
    <text evidence="1">The sequence shown here is derived from an EMBL/GenBank/DDBJ whole genome shotgun (WGS) entry which is preliminary data.</text>
</comment>
<dbReference type="RefSeq" id="WP_135651249.1">
    <property type="nucleotide sequence ID" value="NZ_RQGF01000036.1"/>
</dbReference>
<feature type="non-terminal residue" evidence="1">
    <location>
        <position position="221"/>
    </location>
</feature>
<dbReference type="Proteomes" id="UP000297762">
    <property type="component" value="Unassembled WGS sequence"/>
</dbReference>
<evidence type="ECO:0000313" key="1">
    <source>
        <dbReference type="EMBL" id="TGL58646.1"/>
    </source>
</evidence>
<name>A0A4R9K0M7_9LEPT</name>
<accession>A0A4R9K0M7</accession>
<sequence>SLGSVSSYDTTYLGLDRVDQGITYLESLLAEWDTVSTSMKDGFSLIKDKSGEYQTYASANASLKGSLEYSNRILGLVNDIQGGAISVGNFQSYLSDLDQTTNYLNTILLDVFQRGDTVIDSSLTGTARTSAKNDLSALRSGLDTGSKAWAPVLSGMGSSFNDLNGLFGNFGNSIQAFRSSLEDRNTTAKSVSDRLLSYYEGFQSEYLMRKDQLTFLLDPNG</sequence>
<proteinExistence type="predicted"/>
<feature type="non-terminal residue" evidence="1">
    <location>
        <position position="1"/>
    </location>
</feature>